<organism evidence="3 4">
    <name type="scientific">Odynerus spinipes</name>
    <dbReference type="NCBI Taxonomy" id="1348599"/>
    <lineage>
        <taxon>Eukaryota</taxon>
        <taxon>Metazoa</taxon>
        <taxon>Ecdysozoa</taxon>
        <taxon>Arthropoda</taxon>
        <taxon>Hexapoda</taxon>
        <taxon>Insecta</taxon>
        <taxon>Pterygota</taxon>
        <taxon>Neoptera</taxon>
        <taxon>Endopterygota</taxon>
        <taxon>Hymenoptera</taxon>
        <taxon>Apocrita</taxon>
        <taxon>Aculeata</taxon>
        <taxon>Vespoidea</taxon>
        <taxon>Vespidae</taxon>
        <taxon>Eumeninae</taxon>
        <taxon>Odynerus</taxon>
    </lineage>
</organism>
<accession>A0AAD9S031</accession>
<reference evidence="3" key="1">
    <citation type="submission" date="2021-08" db="EMBL/GenBank/DDBJ databases">
        <authorList>
            <person name="Misof B."/>
            <person name="Oliver O."/>
            <person name="Podsiadlowski L."/>
            <person name="Donath A."/>
            <person name="Peters R."/>
            <person name="Mayer C."/>
            <person name="Rust J."/>
            <person name="Gunkel S."/>
            <person name="Lesny P."/>
            <person name="Martin S."/>
            <person name="Oeyen J.P."/>
            <person name="Petersen M."/>
            <person name="Panagiotis P."/>
            <person name="Wilbrandt J."/>
            <person name="Tanja T."/>
        </authorList>
    </citation>
    <scope>NUCLEOTIDE SEQUENCE</scope>
    <source>
        <strain evidence="3">GBR_01_08_01A</strain>
        <tissue evidence="3">Thorax + abdomen</tissue>
    </source>
</reference>
<dbReference type="PANTHER" id="PTHR13891:SF1">
    <property type="entry name" value="CYTOCHROME C OXIDASE ASSEMBLY FACTOR 7"/>
    <property type="match status" value="1"/>
</dbReference>
<sequence length="234" mass="26537">MAIPYNLKDAEEVKEFLKNLHIEYKFGCYSEKNAEVCHLLADFNEAIKKDFPKAASLYKSNCDERNFPRSCSRYGDYLVVGKGCEKNFHEAYKYMQKACDLNSESGCLHGGVLAVTTLDLEADVSVQIDKGLKMLNKACLEQKSEKACYYLAGVYLKGIKDHVEKNIKEAYKLSLKSCEYGNPYSCANVAQMHQRGEGVQKDIELAKIFRERADALERELKNAPTLQFQQGIKV</sequence>
<name>A0AAD9S031_9HYME</name>
<evidence type="ECO:0000313" key="3">
    <source>
        <dbReference type="EMBL" id="KAK2588713.1"/>
    </source>
</evidence>
<gene>
    <name evidence="3" type="ORF">KPH14_001603</name>
</gene>
<dbReference type="GO" id="GO:0005758">
    <property type="term" value="C:mitochondrial intermembrane space"/>
    <property type="evidence" value="ECO:0007669"/>
    <property type="project" value="TreeGrafter"/>
</dbReference>
<dbReference type="InterPro" id="IPR040239">
    <property type="entry name" value="HcpB-like"/>
</dbReference>
<dbReference type="PANTHER" id="PTHR13891">
    <property type="entry name" value="CYTOCHROME C OXIDASE ASSEMBLY FACTOR 7"/>
    <property type="match status" value="1"/>
</dbReference>
<proteinExistence type="inferred from homology"/>
<dbReference type="AlphaFoldDB" id="A0AAD9S031"/>
<dbReference type="SUPFAM" id="SSF81901">
    <property type="entry name" value="HCP-like"/>
    <property type="match status" value="1"/>
</dbReference>
<dbReference type="InterPro" id="IPR011990">
    <property type="entry name" value="TPR-like_helical_dom_sf"/>
</dbReference>
<evidence type="ECO:0000313" key="4">
    <source>
        <dbReference type="Proteomes" id="UP001258017"/>
    </source>
</evidence>
<comment type="similarity">
    <text evidence="1">Belongs to the hcp beta-lactamase family.</text>
</comment>
<dbReference type="EMBL" id="JAIFRP010000002">
    <property type="protein sequence ID" value="KAK2588713.1"/>
    <property type="molecule type" value="Genomic_DNA"/>
</dbReference>
<dbReference type="Proteomes" id="UP001258017">
    <property type="component" value="Unassembled WGS sequence"/>
</dbReference>
<keyword evidence="2" id="KW-0677">Repeat</keyword>
<dbReference type="SMART" id="SM00671">
    <property type="entry name" value="SEL1"/>
    <property type="match status" value="4"/>
</dbReference>
<reference evidence="3" key="2">
    <citation type="journal article" date="2023" name="Commun. Biol.">
        <title>Intrasexual cuticular hydrocarbon dimorphism in a wasp sheds light on hydrocarbon biosynthesis genes in Hymenoptera.</title>
        <authorList>
            <person name="Moris V.C."/>
            <person name="Podsiadlowski L."/>
            <person name="Martin S."/>
            <person name="Oeyen J.P."/>
            <person name="Donath A."/>
            <person name="Petersen M."/>
            <person name="Wilbrandt J."/>
            <person name="Misof B."/>
            <person name="Liedtke D."/>
            <person name="Thamm M."/>
            <person name="Scheiner R."/>
            <person name="Schmitt T."/>
            <person name="Niehuis O."/>
        </authorList>
    </citation>
    <scope>NUCLEOTIDE SEQUENCE</scope>
    <source>
        <strain evidence="3">GBR_01_08_01A</strain>
    </source>
</reference>
<comment type="caution">
    <text evidence="3">The sequence shown here is derived from an EMBL/GenBank/DDBJ whole genome shotgun (WGS) entry which is preliminary data.</text>
</comment>
<keyword evidence="4" id="KW-1185">Reference proteome</keyword>
<dbReference type="InterPro" id="IPR006597">
    <property type="entry name" value="Sel1-like"/>
</dbReference>
<evidence type="ECO:0000256" key="1">
    <source>
        <dbReference type="ARBA" id="ARBA00008486"/>
    </source>
</evidence>
<dbReference type="Pfam" id="PF08238">
    <property type="entry name" value="Sel1"/>
    <property type="match status" value="4"/>
</dbReference>
<protein>
    <submittedName>
        <fullName evidence="3">Uncharacterized protein</fullName>
    </submittedName>
</protein>
<evidence type="ECO:0000256" key="2">
    <source>
        <dbReference type="ARBA" id="ARBA00022737"/>
    </source>
</evidence>
<dbReference type="Gene3D" id="1.25.40.10">
    <property type="entry name" value="Tetratricopeptide repeat domain"/>
    <property type="match status" value="2"/>
</dbReference>